<proteinExistence type="predicted"/>
<dbReference type="EMBL" id="CH991553">
    <property type="protein sequence ID" value="EDQ88841.1"/>
    <property type="molecule type" value="Genomic_DNA"/>
</dbReference>
<evidence type="ECO:0000313" key="2">
    <source>
        <dbReference type="Proteomes" id="UP000001357"/>
    </source>
</evidence>
<sequence>MGVYRAARHTVVQSTTDLESQAALVTAFFEEYEQKHNFPDDDEREDPEVIKQRIRSQEAGHPSGMFTHLLAVELEREDGTWVFGGGMVIEFYPLSSCGLLTYVFVAKALRGHQSLQDGSRLRVADFLFNHNLGLPQVVESLRAKYATVSTILFESNHAARTDPEEDSMPPHKRLRFFRSIGAKRTPCAYVQPPLEEGKSPVTNLMLNCFPRYQADPKGLDLRDVMVFLMELTTSLDENMEPRIYEEDVFMADVERMRTVSAGGLADLRLTGVTYGGHNLLQDMLDSLVRSRTDGFAVSPINIPIDPPFPTPLDGLRLRLNVPSAAALPSTFPALRLAFHDEWRFSTPEGETEAHCFIFPETVDARTCGLSEPHQRVATAAGMPKATAEGSAIEMDISALTAPTNPLVLAALWLGRLASVSLGSDESAQAWHPIAKLPQLLLGDAAGSVAAAMTVEVRVSVKLPDQSGLEALVTLLRAYAQAECTEMDVTPTSRTLVCDGRRLVLSSTTA</sequence>
<gene>
    <name evidence="1" type="ORF">MONBRDRAFT_37314</name>
</gene>
<organism evidence="1 2">
    <name type="scientific">Monosiga brevicollis</name>
    <name type="common">Choanoflagellate</name>
    <dbReference type="NCBI Taxonomy" id="81824"/>
    <lineage>
        <taxon>Eukaryota</taxon>
        <taxon>Choanoflagellata</taxon>
        <taxon>Craspedida</taxon>
        <taxon>Salpingoecidae</taxon>
        <taxon>Monosiga</taxon>
    </lineage>
</organism>
<dbReference type="GeneID" id="5891685"/>
<reference evidence="1 2" key="1">
    <citation type="journal article" date="2008" name="Nature">
        <title>The genome of the choanoflagellate Monosiga brevicollis and the origin of metazoans.</title>
        <authorList>
            <consortium name="JGI Sequencing"/>
            <person name="King N."/>
            <person name="Westbrook M.J."/>
            <person name="Young S.L."/>
            <person name="Kuo A."/>
            <person name="Abedin M."/>
            <person name="Chapman J."/>
            <person name="Fairclough S."/>
            <person name="Hellsten U."/>
            <person name="Isogai Y."/>
            <person name="Letunic I."/>
            <person name="Marr M."/>
            <person name="Pincus D."/>
            <person name="Putnam N."/>
            <person name="Rokas A."/>
            <person name="Wright K.J."/>
            <person name="Zuzow R."/>
            <person name="Dirks W."/>
            <person name="Good M."/>
            <person name="Goodstein D."/>
            <person name="Lemons D."/>
            <person name="Li W."/>
            <person name="Lyons J.B."/>
            <person name="Morris A."/>
            <person name="Nichols S."/>
            <person name="Richter D.J."/>
            <person name="Salamov A."/>
            <person name="Bork P."/>
            <person name="Lim W.A."/>
            <person name="Manning G."/>
            <person name="Miller W.T."/>
            <person name="McGinnis W."/>
            <person name="Shapiro H."/>
            <person name="Tjian R."/>
            <person name="Grigoriev I.V."/>
            <person name="Rokhsar D."/>
        </authorList>
    </citation>
    <scope>NUCLEOTIDE SEQUENCE [LARGE SCALE GENOMIC DNA]</scope>
    <source>
        <strain evidence="2">MX1 / ATCC 50154</strain>
    </source>
</reference>
<protein>
    <submittedName>
        <fullName evidence="1">Uncharacterized protein</fullName>
    </submittedName>
</protein>
<dbReference type="Proteomes" id="UP000001357">
    <property type="component" value="Unassembled WGS sequence"/>
</dbReference>
<accession>A9V0Z2</accession>
<dbReference type="eggNOG" id="ENOG502RBJ5">
    <property type="taxonomic scope" value="Eukaryota"/>
</dbReference>
<dbReference type="AlphaFoldDB" id="A9V0Z2"/>
<keyword evidence="2" id="KW-1185">Reference proteome</keyword>
<dbReference type="InParanoid" id="A9V0Z2"/>
<evidence type="ECO:0000313" key="1">
    <source>
        <dbReference type="EMBL" id="EDQ88841.1"/>
    </source>
</evidence>
<dbReference type="KEGG" id="mbr:MONBRDRAFT_37314"/>
<name>A9V0Z2_MONBE</name>
<dbReference type="RefSeq" id="XP_001746454.1">
    <property type="nucleotide sequence ID" value="XM_001746402.1"/>
</dbReference>